<evidence type="ECO:0000256" key="5">
    <source>
        <dbReference type="SAM" id="Phobius"/>
    </source>
</evidence>
<reference evidence="7 8" key="1">
    <citation type="submission" date="2024-02" db="EMBL/GenBank/DDBJ databases">
        <authorList>
            <person name="Chen Y."/>
            <person name="Shah S."/>
            <person name="Dougan E. K."/>
            <person name="Thang M."/>
            <person name="Chan C."/>
        </authorList>
    </citation>
    <scope>NUCLEOTIDE SEQUENCE [LARGE SCALE GENOMIC DNA]</scope>
</reference>
<dbReference type="InterPro" id="IPR015655">
    <property type="entry name" value="PP2C"/>
</dbReference>
<dbReference type="PANTHER" id="PTHR47992">
    <property type="entry name" value="PROTEIN PHOSPHATASE"/>
    <property type="match status" value="1"/>
</dbReference>
<evidence type="ECO:0000256" key="2">
    <source>
        <dbReference type="ARBA" id="ARBA00022692"/>
    </source>
</evidence>
<dbReference type="SMART" id="SM00332">
    <property type="entry name" value="PP2Cc"/>
    <property type="match status" value="1"/>
</dbReference>
<dbReference type="InterPro" id="IPR005821">
    <property type="entry name" value="Ion_trans_dom"/>
</dbReference>
<keyword evidence="3 5" id="KW-1133">Transmembrane helix</keyword>
<dbReference type="InterPro" id="IPR001932">
    <property type="entry name" value="PPM-type_phosphatase-like_dom"/>
</dbReference>
<dbReference type="EMBL" id="CAXAMM010036335">
    <property type="protein sequence ID" value="CAK9075660.1"/>
    <property type="molecule type" value="Genomic_DNA"/>
</dbReference>
<evidence type="ECO:0000256" key="3">
    <source>
        <dbReference type="ARBA" id="ARBA00022989"/>
    </source>
</evidence>
<feature type="transmembrane region" description="Helical" evidence="5">
    <location>
        <begin position="23"/>
        <end position="43"/>
    </location>
</feature>
<organism evidence="7 8">
    <name type="scientific">Durusdinium trenchii</name>
    <dbReference type="NCBI Taxonomy" id="1381693"/>
    <lineage>
        <taxon>Eukaryota</taxon>
        <taxon>Sar</taxon>
        <taxon>Alveolata</taxon>
        <taxon>Dinophyceae</taxon>
        <taxon>Suessiales</taxon>
        <taxon>Symbiodiniaceae</taxon>
        <taxon>Durusdinium</taxon>
    </lineage>
</organism>
<dbReference type="InterPro" id="IPR027359">
    <property type="entry name" value="Volt_channel_dom_sf"/>
</dbReference>
<evidence type="ECO:0000313" key="8">
    <source>
        <dbReference type="Proteomes" id="UP001642464"/>
    </source>
</evidence>
<gene>
    <name evidence="7" type="ORF">SCF082_LOCUS36620</name>
</gene>
<feature type="domain" description="PPM-type phosphatase" evidence="6">
    <location>
        <begin position="386"/>
        <end position="691"/>
    </location>
</feature>
<keyword evidence="2 5" id="KW-0812">Transmembrane</keyword>
<evidence type="ECO:0000256" key="1">
    <source>
        <dbReference type="ARBA" id="ARBA00004141"/>
    </source>
</evidence>
<keyword evidence="4 5" id="KW-0472">Membrane</keyword>
<name>A0ABP0PHZ9_9DINO</name>
<evidence type="ECO:0000313" key="7">
    <source>
        <dbReference type="EMBL" id="CAK9075660.1"/>
    </source>
</evidence>
<dbReference type="Gene3D" id="1.10.287.70">
    <property type="match status" value="1"/>
</dbReference>
<sequence length="801" mass="87345">MFFFELLVNMYAFWCCRFWKSGWNIFDFVVVAIGILSVLRVELPGPLSMLRMMRAFRVFRLFKRARHLSLSGRLDMGTMMKHVLDGDGLKMATAFAMHHAQTFPSVVPPLGVHTDLSPARLPSSPPAAVLPAAALSAASAGALPTAWPTPRGEFTPTPSAYGPRLDPMVAGPTPLSFMQLPVLEAREEPTGWKMSREAAALAHRRLHVLQCLRSESLFALRIPDVFRGPSDTVSILNLDEAVHSRQVARTAHQLSPAAKGLEPCDEQPWLDGVQQSLTSTWQSLMSSVNALSGNWCMHDDFEGPSRRWLRTMAGRGDGIEEPWFVRTLPPVRPDLPGGQPSPFAAARAPFLKANAADEVQATGASKGRVQQPLSLGQAKQILQQNNSFVVSLKGNKSTAPNQDRASIVNLGTVELLTVCDGHGELGHDVADASSEVLPKLLLQQVARIEGSMSPAGVPNKEARNPQEAAAAVSDLWREAAVQSFEELHRLIEASTALSLDGKCKDLPMDARCSGTTATIAAVVRNQRILVAHVGDSRAVLGIQPLGGPWMVKELTRDHKPELPDERARVERSGAQVITVGQPPNVTCRIYSHQQAWPSINMSRSLGDLHAHSQGLTSEAEVTCTECSWESSSRAALILASDGIWDVLESRTAVNMAWQAFQKGADPASALAQEAYARWERRGLQAIIAVDLFKDFGKGFKFTNIKGKEVELITSRKQEYGFEYFGNFGKSLYTMFQVLTCESWSEAIARPLLHCGALSAPFACGELSAPSFLVFGMGMPGFGARLLPAKFMGHAAYKLTLR</sequence>
<dbReference type="SUPFAM" id="SSF81606">
    <property type="entry name" value="PP2C-like"/>
    <property type="match status" value="1"/>
</dbReference>
<dbReference type="Gene3D" id="3.60.40.10">
    <property type="entry name" value="PPM-type phosphatase domain"/>
    <property type="match status" value="1"/>
</dbReference>
<dbReference type="SUPFAM" id="SSF81324">
    <property type="entry name" value="Voltage-gated potassium channels"/>
    <property type="match status" value="1"/>
</dbReference>
<dbReference type="CDD" id="cd00143">
    <property type="entry name" value="PP2Cc"/>
    <property type="match status" value="1"/>
</dbReference>
<dbReference type="Pfam" id="PF00520">
    <property type="entry name" value="Ion_trans"/>
    <property type="match status" value="1"/>
</dbReference>
<dbReference type="Gene3D" id="1.20.120.350">
    <property type="entry name" value="Voltage-gated potassium channels. Chain C"/>
    <property type="match status" value="1"/>
</dbReference>
<evidence type="ECO:0000256" key="4">
    <source>
        <dbReference type="ARBA" id="ARBA00023136"/>
    </source>
</evidence>
<accession>A0ABP0PHZ9</accession>
<dbReference type="Pfam" id="PF00481">
    <property type="entry name" value="PP2C"/>
    <property type="match status" value="1"/>
</dbReference>
<keyword evidence="8" id="KW-1185">Reference proteome</keyword>
<evidence type="ECO:0000259" key="6">
    <source>
        <dbReference type="PROSITE" id="PS51746"/>
    </source>
</evidence>
<dbReference type="PROSITE" id="PS51746">
    <property type="entry name" value="PPM_2"/>
    <property type="match status" value="1"/>
</dbReference>
<dbReference type="Proteomes" id="UP001642464">
    <property type="component" value="Unassembled WGS sequence"/>
</dbReference>
<dbReference type="InterPro" id="IPR036457">
    <property type="entry name" value="PPM-type-like_dom_sf"/>
</dbReference>
<comment type="subcellular location">
    <subcellularLocation>
        <location evidence="1">Membrane</location>
        <topology evidence="1">Multi-pass membrane protein</topology>
    </subcellularLocation>
</comment>
<protein>
    <submittedName>
        <fullName evidence="7">Probable protein phosphatase 2C 74 (AtPP2C74)</fullName>
    </submittedName>
</protein>
<proteinExistence type="predicted"/>
<comment type="caution">
    <text evidence="7">The sequence shown here is derived from an EMBL/GenBank/DDBJ whole genome shotgun (WGS) entry which is preliminary data.</text>
</comment>